<dbReference type="OrthoDB" id="121380at2759"/>
<evidence type="ECO:0000256" key="1">
    <source>
        <dbReference type="SAM" id="SignalP"/>
    </source>
</evidence>
<dbReference type="GeneID" id="54567250"/>
<dbReference type="PANTHER" id="PTHR34315:SF1">
    <property type="entry name" value="INTRADIOL RING-CLEAVAGE DIOXYGENASES DOMAIN-CONTAINING PROTEIN-RELATED"/>
    <property type="match status" value="1"/>
</dbReference>
<accession>A0A6A6C7N6</accession>
<evidence type="ECO:0008006" key="4">
    <source>
        <dbReference type="Google" id="ProtNLM"/>
    </source>
</evidence>
<dbReference type="RefSeq" id="XP_033662801.1">
    <property type="nucleotide sequence ID" value="XM_033813978.1"/>
</dbReference>
<reference evidence="2" key="1">
    <citation type="journal article" date="2020" name="Stud. Mycol.">
        <title>101 Dothideomycetes genomes: a test case for predicting lifestyles and emergence of pathogens.</title>
        <authorList>
            <person name="Haridas S."/>
            <person name="Albert R."/>
            <person name="Binder M."/>
            <person name="Bloem J."/>
            <person name="Labutti K."/>
            <person name="Salamov A."/>
            <person name="Andreopoulos B."/>
            <person name="Baker S."/>
            <person name="Barry K."/>
            <person name="Bills G."/>
            <person name="Bluhm B."/>
            <person name="Cannon C."/>
            <person name="Castanera R."/>
            <person name="Culley D."/>
            <person name="Daum C."/>
            <person name="Ezra D."/>
            <person name="Gonzalez J."/>
            <person name="Henrissat B."/>
            <person name="Kuo A."/>
            <person name="Liang C."/>
            <person name="Lipzen A."/>
            <person name="Lutzoni F."/>
            <person name="Magnuson J."/>
            <person name="Mondo S."/>
            <person name="Nolan M."/>
            <person name="Ohm R."/>
            <person name="Pangilinan J."/>
            <person name="Park H.-J."/>
            <person name="Ramirez L."/>
            <person name="Alfaro M."/>
            <person name="Sun H."/>
            <person name="Tritt A."/>
            <person name="Yoshinaga Y."/>
            <person name="Zwiers L.-H."/>
            <person name="Turgeon B."/>
            <person name="Goodwin S."/>
            <person name="Spatafora J."/>
            <person name="Crous P."/>
            <person name="Grigoriev I."/>
        </authorList>
    </citation>
    <scope>NUCLEOTIDE SEQUENCE</scope>
    <source>
        <strain evidence="2">ATCC 36951</strain>
    </source>
</reference>
<dbReference type="InterPro" id="IPR015889">
    <property type="entry name" value="Intradiol_dOase_core"/>
</dbReference>
<feature type="chain" id="PRO_5025331142" description="Intradiol ring-cleavage dioxygenases domain-containing protein" evidence="1">
    <location>
        <begin position="22"/>
        <end position="339"/>
    </location>
</feature>
<gene>
    <name evidence="2" type="ORF">M409DRAFT_58688</name>
</gene>
<evidence type="ECO:0000313" key="2">
    <source>
        <dbReference type="EMBL" id="KAF2161912.1"/>
    </source>
</evidence>
<dbReference type="Proteomes" id="UP000799537">
    <property type="component" value="Unassembled WGS sequence"/>
</dbReference>
<dbReference type="CDD" id="cd03457">
    <property type="entry name" value="intradiol_dioxygenase_like"/>
    <property type="match status" value="1"/>
</dbReference>
<dbReference type="GO" id="GO:0005506">
    <property type="term" value="F:iron ion binding"/>
    <property type="evidence" value="ECO:0007669"/>
    <property type="project" value="InterPro"/>
</dbReference>
<dbReference type="GO" id="GO:0016702">
    <property type="term" value="F:oxidoreductase activity, acting on single donors with incorporation of molecular oxygen, incorporation of two atoms of oxygen"/>
    <property type="evidence" value="ECO:0007669"/>
    <property type="project" value="InterPro"/>
</dbReference>
<proteinExistence type="predicted"/>
<name>A0A6A6C7N6_ZASCE</name>
<dbReference type="PANTHER" id="PTHR34315">
    <property type="match status" value="1"/>
</dbReference>
<protein>
    <recommendedName>
        <fullName evidence="4">Intradiol ring-cleavage dioxygenases domain-containing protein</fullName>
    </recommendedName>
</protein>
<keyword evidence="1" id="KW-0732">Signal</keyword>
<organism evidence="2 3">
    <name type="scientific">Zasmidium cellare ATCC 36951</name>
    <dbReference type="NCBI Taxonomy" id="1080233"/>
    <lineage>
        <taxon>Eukaryota</taxon>
        <taxon>Fungi</taxon>
        <taxon>Dikarya</taxon>
        <taxon>Ascomycota</taxon>
        <taxon>Pezizomycotina</taxon>
        <taxon>Dothideomycetes</taxon>
        <taxon>Dothideomycetidae</taxon>
        <taxon>Mycosphaerellales</taxon>
        <taxon>Mycosphaerellaceae</taxon>
        <taxon>Zasmidium</taxon>
    </lineage>
</organism>
<feature type="signal peptide" evidence="1">
    <location>
        <begin position="1"/>
        <end position="21"/>
    </location>
</feature>
<dbReference type="AlphaFoldDB" id="A0A6A6C7N6"/>
<dbReference type="SUPFAM" id="SSF49482">
    <property type="entry name" value="Aromatic compound dioxygenase"/>
    <property type="match status" value="1"/>
</dbReference>
<sequence>MVLAHSLLTAACLLLTTAVEAHPHPHTPNGARILQERTEKAKKCSSQVGAMKAKRHQIRKRQDLEKRGLRQGIDDTTTDYVIHAEAPKYDFLKNDTCILAPEITQGPYWYPPHELLRQDMTESEVGVPLELEIGIIDVHSCLPLDNVLLSLWHCNASGSYSSFDYDPNTPFETLLEENGIDDPSGYDNWAFLSNSDTTFLRGMWPTDKHGVSSFKSIFPGFYVDRSIHIHVQAYTDWTVQRNGTVDSGRVVETGQLFFAEDLSEQIMSLEPYVSHTEITRLKNSNDSIFSQVTKSGAMADVDTEPLDGVDYKNGVLAYITIGIETTTIKNGMTASPTGE</sequence>
<dbReference type="Gene3D" id="2.60.130.10">
    <property type="entry name" value="Aromatic compound dioxygenase"/>
    <property type="match status" value="1"/>
</dbReference>
<keyword evidence="3" id="KW-1185">Reference proteome</keyword>
<evidence type="ECO:0000313" key="3">
    <source>
        <dbReference type="Proteomes" id="UP000799537"/>
    </source>
</evidence>
<dbReference type="EMBL" id="ML993616">
    <property type="protein sequence ID" value="KAF2161912.1"/>
    <property type="molecule type" value="Genomic_DNA"/>
</dbReference>